<dbReference type="PROSITE" id="PS00061">
    <property type="entry name" value="ADH_SHORT"/>
    <property type="match status" value="1"/>
</dbReference>
<keyword evidence="7" id="KW-1185">Reference proteome</keyword>
<keyword evidence="2" id="KW-0521">NADP</keyword>
<feature type="region of interest" description="Disordered" evidence="5">
    <location>
        <begin position="23"/>
        <end position="42"/>
    </location>
</feature>
<dbReference type="Pfam" id="PF13561">
    <property type="entry name" value="adh_short_C2"/>
    <property type="match status" value="1"/>
</dbReference>
<dbReference type="InterPro" id="IPR036291">
    <property type="entry name" value="NAD(P)-bd_dom_sf"/>
</dbReference>
<dbReference type="InterPro" id="IPR002347">
    <property type="entry name" value="SDR_fam"/>
</dbReference>
<evidence type="ECO:0000313" key="6">
    <source>
        <dbReference type="EMBL" id="KAJ4495278.1"/>
    </source>
</evidence>
<dbReference type="PRINTS" id="PR00081">
    <property type="entry name" value="GDHRDH"/>
</dbReference>
<gene>
    <name evidence="6" type="ORF">C8R41DRAFT_300686</name>
</gene>
<dbReference type="EMBL" id="JANVFT010000031">
    <property type="protein sequence ID" value="KAJ4495278.1"/>
    <property type="molecule type" value="Genomic_DNA"/>
</dbReference>
<dbReference type="PANTHER" id="PTHR48107:SF7">
    <property type="entry name" value="RE15974P"/>
    <property type="match status" value="1"/>
</dbReference>
<dbReference type="PANTHER" id="PTHR48107">
    <property type="entry name" value="NADPH-DEPENDENT ALDEHYDE REDUCTASE-LIKE PROTEIN, CHLOROPLASTIC-RELATED"/>
    <property type="match status" value="1"/>
</dbReference>
<sequence>MVSTIEPKSRFRRLVCSVAQKFHSHHHNGRSGRSESVAGSANSTVTALRGKVALITGSSKSTGASIARALAAQGASVVINYAKDSRSAEEVAQQINLSLNSTSVSLSLTSMNHQGDGRNDVEVPRQQQQQAIAVKADSSTISGGHYLLQETLRVFRRLDILVLNAGLMGSRTLSEIDESFFDAHFDFNVKAPLFLVKEAAEVMVRPGGRIIFLSTSLTTASIPSALLPNALCYVASKGAVEQVARVLSKDLGTQGFTVNTVALGPVDTALFRAGTSQHVISSIAAQVPSHRIAEPDDIAPVVAFLASPAAQWVNGQIIGVNGGYVV</sequence>
<dbReference type="InterPro" id="IPR020904">
    <property type="entry name" value="Sc_DH/Rdtase_CS"/>
</dbReference>
<evidence type="ECO:0000256" key="4">
    <source>
        <dbReference type="RuleBase" id="RU000363"/>
    </source>
</evidence>
<evidence type="ECO:0000313" key="7">
    <source>
        <dbReference type="Proteomes" id="UP001150217"/>
    </source>
</evidence>
<evidence type="ECO:0008006" key="8">
    <source>
        <dbReference type="Google" id="ProtNLM"/>
    </source>
</evidence>
<accession>A0ABQ8VJG5</accession>
<dbReference type="Pfam" id="PF00106">
    <property type="entry name" value="adh_short"/>
    <property type="match status" value="1"/>
</dbReference>
<dbReference type="Gene3D" id="3.40.50.720">
    <property type="entry name" value="NAD(P)-binding Rossmann-like Domain"/>
    <property type="match status" value="1"/>
</dbReference>
<organism evidence="6 7">
    <name type="scientific">Lentinula lateritia</name>
    <dbReference type="NCBI Taxonomy" id="40482"/>
    <lineage>
        <taxon>Eukaryota</taxon>
        <taxon>Fungi</taxon>
        <taxon>Dikarya</taxon>
        <taxon>Basidiomycota</taxon>
        <taxon>Agaricomycotina</taxon>
        <taxon>Agaricomycetes</taxon>
        <taxon>Agaricomycetidae</taxon>
        <taxon>Agaricales</taxon>
        <taxon>Marasmiineae</taxon>
        <taxon>Omphalotaceae</taxon>
        <taxon>Lentinula</taxon>
    </lineage>
</organism>
<evidence type="ECO:0000256" key="3">
    <source>
        <dbReference type="ARBA" id="ARBA00023002"/>
    </source>
</evidence>
<dbReference type="Proteomes" id="UP001150217">
    <property type="component" value="Unassembled WGS sequence"/>
</dbReference>
<name>A0ABQ8VJG5_9AGAR</name>
<evidence type="ECO:0000256" key="2">
    <source>
        <dbReference type="ARBA" id="ARBA00022857"/>
    </source>
</evidence>
<evidence type="ECO:0000256" key="5">
    <source>
        <dbReference type="SAM" id="MobiDB-lite"/>
    </source>
</evidence>
<dbReference type="SUPFAM" id="SSF51735">
    <property type="entry name" value="NAD(P)-binding Rossmann-fold domains"/>
    <property type="match status" value="1"/>
</dbReference>
<evidence type="ECO:0000256" key="1">
    <source>
        <dbReference type="ARBA" id="ARBA00006484"/>
    </source>
</evidence>
<comment type="caution">
    <text evidence="6">The sequence shown here is derived from an EMBL/GenBank/DDBJ whole genome shotgun (WGS) entry which is preliminary data.</text>
</comment>
<dbReference type="PRINTS" id="PR00080">
    <property type="entry name" value="SDRFAMILY"/>
</dbReference>
<protein>
    <recommendedName>
        <fullName evidence="8">NAD(P)-binding protein</fullName>
    </recommendedName>
</protein>
<keyword evidence="3" id="KW-0560">Oxidoreductase</keyword>
<proteinExistence type="inferred from homology"/>
<comment type="similarity">
    <text evidence="1 4">Belongs to the short-chain dehydrogenases/reductases (SDR) family.</text>
</comment>
<reference evidence="6" key="1">
    <citation type="submission" date="2022-08" db="EMBL/GenBank/DDBJ databases">
        <title>A Global Phylogenomic Analysis of the Shiitake Genus Lentinula.</title>
        <authorList>
            <consortium name="DOE Joint Genome Institute"/>
            <person name="Sierra-Patev S."/>
            <person name="Min B."/>
            <person name="Naranjo-Ortiz M."/>
            <person name="Looney B."/>
            <person name="Konkel Z."/>
            <person name="Slot J.C."/>
            <person name="Sakamoto Y."/>
            <person name="Steenwyk J.L."/>
            <person name="Rokas A."/>
            <person name="Carro J."/>
            <person name="Camarero S."/>
            <person name="Ferreira P."/>
            <person name="Molpeceres G."/>
            <person name="Ruiz-Duenas F.J."/>
            <person name="Serrano A."/>
            <person name="Henrissat B."/>
            <person name="Drula E."/>
            <person name="Hughes K.W."/>
            <person name="Mata J.L."/>
            <person name="Ishikawa N.K."/>
            <person name="Vargas-Isla R."/>
            <person name="Ushijima S."/>
            <person name="Smith C.A."/>
            <person name="Ahrendt S."/>
            <person name="Andreopoulos W."/>
            <person name="He G."/>
            <person name="Labutti K."/>
            <person name="Lipzen A."/>
            <person name="Ng V."/>
            <person name="Riley R."/>
            <person name="Sandor L."/>
            <person name="Barry K."/>
            <person name="Martinez A.T."/>
            <person name="Xiao Y."/>
            <person name="Gibbons J.G."/>
            <person name="Terashima K."/>
            <person name="Grigoriev I.V."/>
            <person name="Hibbett D.S."/>
        </authorList>
    </citation>
    <scope>NUCLEOTIDE SEQUENCE</scope>
    <source>
        <strain evidence="6">RHP3577 ss4</strain>
    </source>
</reference>